<sequence>MRRKWTNEELEYVRLNYSDKYTKEIAAAIDRSERAVYQAAINLNVRKSPEFIKISLEREAVKLRELGAKTRFKPGNISHNKGQKMSKELYERVKVSMFKKGNEPHNMKYDGHERLDPKDGYIYIRISKGKYVLKHRLVWEQQNGPIPKGNIIIFKDKDKYNLNIDNLQMITKRENMLRNTVTKYPLELQQLIKLNNKLKTTLHEKQN</sequence>
<dbReference type="SUPFAM" id="SSF54060">
    <property type="entry name" value="His-Me finger endonucleases"/>
    <property type="match status" value="1"/>
</dbReference>
<dbReference type="EMBL" id="LR796733">
    <property type="protein sequence ID" value="CAB4162052.1"/>
    <property type="molecule type" value="Genomic_DNA"/>
</dbReference>
<gene>
    <name evidence="2" type="ORF">UFOVP778_25</name>
</gene>
<proteinExistence type="predicted"/>
<protein>
    <submittedName>
        <fullName evidence="2">HNH nuclease</fullName>
    </submittedName>
</protein>
<reference evidence="2" key="1">
    <citation type="submission" date="2020-04" db="EMBL/GenBank/DDBJ databases">
        <authorList>
            <person name="Chiriac C."/>
            <person name="Salcher M."/>
            <person name="Ghai R."/>
            <person name="Kavagutti S V."/>
        </authorList>
    </citation>
    <scope>NUCLEOTIDE SEQUENCE</scope>
</reference>
<name>A0A6J5NTA6_9CAUD</name>
<organism evidence="2">
    <name type="scientific">uncultured Caudovirales phage</name>
    <dbReference type="NCBI Taxonomy" id="2100421"/>
    <lineage>
        <taxon>Viruses</taxon>
        <taxon>Duplodnaviria</taxon>
        <taxon>Heunggongvirae</taxon>
        <taxon>Uroviricota</taxon>
        <taxon>Caudoviricetes</taxon>
        <taxon>Peduoviridae</taxon>
        <taxon>Maltschvirus</taxon>
        <taxon>Maltschvirus maltsch</taxon>
    </lineage>
</organism>
<dbReference type="InterPro" id="IPR003615">
    <property type="entry name" value="HNH_nuc"/>
</dbReference>
<dbReference type="Gene3D" id="3.90.75.20">
    <property type="match status" value="1"/>
</dbReference>
<accession>A0A6J5NTA6</accession>
<dbReference type="InterPro" id="IPR044925">
    <property type="entry name" value="His-Me_finger_sf"/>
</dbReference>
<feature type="domain" description="HNH nuclease" evidence="1">
    <location>
        <begin position="133"/>
        <end position="176"/>
    </location>
</feature>
<evidence type="ECO:0000313" key="2">
    <source>
        <dbReference type="EMBL" id="CAB4162052.1"/>
    </source>
</evidence>
<evidence type="ECO:0000259" key="1">
    <source>
        <dbReference type="Pfam" id="PF13392"/>
    </source>
</evidence>
<dbReference type="Pfam" id="PF13392">
    <property type="entry name" value="HNH_3"/>
    <property type="match status" value="1"/>
</dbReference>